<keyword evidence="3" id="KW-0813">Transport</keyword>
<evidence type="ECO:0000256" key="7">
    <source>
        <dbReference type="SAM" id="MobiDB-lite"/>
    </source>
</evidence>
<evidence type="ECO:0000256" key="4">
    <source>
        <dbReference type="ARBA" id="ARBA00022490"/>
    </source>
</evidence>
<accession>A0ABR2XK27</accession>
<feature type="compositionally biased region" description="Basic residues" evidence="7">
    <location>
        <begin position="1"/>
        <end position="14"/>
    </location>
</feature>
<comment type="subcellular location">
    <subcellularLocation>
        <location evidence="2">Cytoplasm</location>
    </subcellularLocation>
    <subcellularLocation>
        <location evidence="1">Nucleus</location>
    </subcellularLocation>
</comment>
<sequence length="179" mass="19815">MAKGTISKKKAPSKHSREARRATSPSINTDKSLKEARAPPLSLNHRPSILAIHQGAGVSKKQKTGRHLSTRAKKRAEKNQDKAVAIIERTENKVEKSKDSSRNIQTRRKNWEDINRSIPLDKNPFAGLEGDDGDDDDESRDSELDNQMDEVKQASTAVVQAQAAGVPLQTIKDDDDEIL</sequence>
<keyword evidence="9" id="KW-1185">Reference proteome</keyword>
<dbReference type="EMBL" id="JARVKM010000043">
    <property type="protein sequence ID" value="KAK9774180.1"/>
    <property type="molecule type" value="Genomic_DNA"/>
</dbReference>
<reference evidence="8 9" key="1">
    <citation type="submission" date="2024-02" db="EMBL/GenBank/DDBJ databases">
        <title>First draft genome assembly of two strains of Seiridium cardinale.</title>
        <authorList>
            <person name="Emiliani G."/>
            <person name="Scali E."/>
        </authorList>
    </citation>
    <scope>NUCLEOTIDE SEQUENCE [LARGE SCALE GENOMIC DNA]</scope>
    <source>
        <strain evidence="8 9">BM-138-000479</strain>
    </source>
</reference>
<keyword evidence="6" id="KW-0539">Nucleus</keyword>
<dbReference type="InterPro" id="IPR053278">
    <property type="entry name" value="Pre-60S_factor_ECM1"/>
</dbReference>
<evidence type="ECO:0000313" key="9">
    <source>
        <dbReference type="Proteomes" id="UP001465668"/>
    </source>
</evidence>
<evidence type="ECO:0000256" key="3">
    <source>
        <dbReference type="ARBA" id="ARBA00022448"/>
    </source>
</evidence>
<dbReference type="PANTHER" id="PTHR28280:SF1">
    <property type="entry name" value="SHUTTLING PRE-60S FACTOR ECM1"/>
    <property type="match status" value="1"/>
</dbReference>
<name>A0ABR2XK27_9PEZI</name>
<feature type="compositionally biased region" description="Basic residues" evidence="7">
    <location>
        <begin position="60"/>
        <end position="76"/>
    </location>
</feature>
<gene>
    <name evidence="8" type="ORF">SCAR479_09044</name>
</gene>
<dbReference type="InterPro" id="IPR022784">
    <property type="entry name" value="Ribosome_bgen_Alb1"/>
</dbReference>
<evidence type="ECO:0000256" key="1">
    <source>
        <dbReference type="ARBA" id="ARBA00004123"/>
    </source>
</evidence>
<dbReference type="Proteomes" id="UP001465668">
    <property type="component" value="Unassembled WGS sequence"/>
</dbReference>
<feature type="compositionally biased region" description="Basic and acidic residues" evidence="7">
    <location>
        <begin position="88"/>
        <end position="101"/>
    </location>
</feature>
<comment type="caution">
    <text evidence="8">The sequence shown here is derived from an EMBL/GenBank/DDBJ whole genome shotgun (WGS) entry which is preliminary data.</text>
</comment>
<feature type="compositionally biased region" description="Acidic residues" evidence="7">
    <location>
        <begin position="129"/>
        <end position="148"/>
    </location>
</feature>
<evidence type="ECO:0000256" key="6">
    <source>
        <dbReference type="ARBA" id="ARBA00023242"/>
    </source>
</evidence>
<keyword evidence="5" id="KW-0690">Ribosome biogenesis</keyword>
<proteinExistence type="predicted"/>
<protein>
    <submittedName>
        <fullName evidence="8">Ribosome biogenesis protein Alb1</fullName>
    </submittedName>
</protein>
<organism evidence="8 9">
    <name type="scientific">Seiridium cardinale</name>
    <dbReference type="NCBI Taxonomy" id="138064"/>
    <lineage>
        <taxon>Eukaryota</taxon>
        <taxon>Fungi</taxon>
        <taxon>Dikarya</taxon>
        <taxon>Ascomycota</taxon>
        <taxon>Pezizomycotina</taxon>
        <taxon>Sordariomycetes</taxon>
        <taxon>Xylariomycetidae</taxon>
        <taxon>Amphisphaeriales</taxon>
        <taxon>Sporocadaceae</taxon>
        <taxon>Seiridium</taxon>
    </lineage>
</organism>
<evidence type="ECO:0000256" key="2">
    <source>
        <dbReference type="ARBA" id="ARBA00004496"/>
    </source>
</evidence>
<feature type="region of interest" description="Disordered" evidence="7">
    <location>
        <begin position="1"/>
        <end position="158"/>
    </location>
</feature>
<evidence type="ECO:0000256" key="5">
    <source>
        <dbReference type="ARBA" id="ARBA00022517"/>
    </source>
</evidence>
<evidence type="ECO:0000313" key="8">
    <source>
        <dbReference type="EMBL" id="KAK9774180.1"/>
    </source>
</evidence>
<keyword evidence="4" id="KW-0963">Cytoplasm</keyword>
<dbReference type="PANTHER" id="PTHR28280">
    <property type="entry name" value="SHUTTLING PRE-60S FACTOR ECM1"/>
    <property type="match status" value="1"/>
</dbReference>
<dbReference type="Pfam" id="PF09135">
    <property type="entry name" value="Alb1"/>
    <property type="match status" value="1"/>
</dbReference>